<comment type="caution">
    <text evidence="1">The sequence shown here is derived from an EMBL/GenBank/DDBJ whole genome shotgun (WGS) entry which is preliminary data.</text>
</comment>
<dbReference type="AlphaFoldDB" id="A0AAD2ZW37"/>
<protein>
    <submittedName>
        <fullName evidence="1">Prophage PSPPH06 tail tube protein</fullName>
    </submittedName>
</protein>
<dbReference type="EMBL" id="APBQ01000105">
    <property type="protein sequence ID" value="ENY76593.1"/>
    <property type="molecule type" value="Genomic_DNA"/>
</dbReference>
<evidence type="ECO:0000313" key="1">
    <source>
        <dbReference type="EMBL" id="ENY76593.1"/>
    </source>
</evidence>
<proteinExistence type="predicted"/>
<dbReference type="Proteomes" id="UP000013237">
    <property type="component" value="Unassembled WGS sequence"/>
</dbReference>
<dbReference type="RefSeq" id="WP_004576320.1">
    <property type="nucleotide sequence ID" value="NZ_APBQ01000105.1"/>
</dbReference>
<accession>A0AAD2ZW37</accession>
<gene>
    <name evidence="1" type="ORF">C206_16430</name>
</gene>
<evidence type="ECO:0000313" key="2">
    <source>
        <dbReference type="Proteomes" id="UP000013237"/>
    </source>
</evidence>
<sequence length="150" mass="15819">MSAKLSGKNFDVNLGDSLLHVEAASLDVTDNSAVAQSKGVPNGWVDGDVSAAGEIEVDSTNFNLIVAQAKAAGSFRELEPFDIVFFGKVGDEECRIEAFGCKLRVSSLLAIDPKGGAKTTHKLPYDVTSPDFIKINGVPYLSAAEIEGLT</sequence>
<dbReference type="InterPro" id="IPR019708">
    <property type="entry name" value="Phage_HP1_Orf24"/>
</dbReference>
<name>A0AAD2ZW37_PSEPU</name>
<reference evidence="1 2" key="1">
    <citation type="submission" date="2013-02" db="EMBL/GenBank/DDBJ databases">
        <title>Insights into the proteome of triclosan-resistant Pseudomonas putida TRO1, isolated from activated sludge.</title>
        <authorList>
            <person name="Lolas I.B."/>
            <person name="Almeida B."/>
            <person name="Starnawski P.M."/>
            <person name="Soenderkaer M."/>
            <person name="Nielsen K.L."/>
            <person name="Nielsen J.L."/>
        </authorList>
    </citation>
    <scope>NUCLEOTIDE SEQUENCE [LARGE SCALE GENOMIC DNA]</scope>
    <source>
        <strain evidence="1 2">TRO1</strain>
    </source>
</reference>
<organism evidence="1 2">
    <name type="scientific">Pseudomonas putida TRO1</name>
    <dbReference type="NCBI Taxonomy" id="1227924"/>
    <lineage>
        <taxon>Bacteria</taxon>
        <taxon>Pseudomonadati</taxon>
        <taxon>Pseudomonadota</taxon>
        <taxon>Gammaproteobacteria</taxon>
        <taxon>Pseudomonadales</taxon>
        <taxon>Pseudomonadaceae</taxon>
        <taxon>Pseudomonas</taxon>
    </lineage>
</organism>
<dbReference type="Pfam" id="PF10772">
    <property type="entry name" value="Phage_HP1_Orf24"/>
    <property type="match status" value="1"/>
</dbReference>